<keyword evidence="10" id="KW-0675">Receptor</keyword>
<dbReference type="GeneTree" id="ENSGT01040000240406"/>
<feature type="transmembrane region" description="Helical" evidence="11">
    <location>
        <begin position="28"/>
        <end position="49"/>
    </location>
</feature>
<dbReference type="OMA" id="YPEVMNK"/>
<keyword evidence="9 10" id="KW-0807">Transducer</keyword>
<keyword evidence="10" id="KW-0297">G-protein coupled receptor</keyword>
<dbReference type="SUPFAM" id="SSF81321">
    <property type="entry name" value="Family A G protein-coupled receptor-like"/>
    <property type="match status" value="1"/>
</dbReference>
<sequence length="319" mass="35080">MVSSNQTSPVMAFVLLGLSAHPKLEKTFFMLILLMYLVILLGNGVLILVTILDSRLDTPMYFFLGNLSFLDICYTTSSVPLTLNSFLTPRKTICFSAYAVQMFLSFAMGATECVLLSVMAFDRYMAICNPLRYSEVMSKATYVPMAASSWVAGSLTAMVQTSLAMRLPFCGDNIINHFTCEILAVLKLACADISVNVISMGVANVIFLGVPVLFTSSSYVFIIATILRIPSAEGRRKAFSTCSAHLTVVIVFYGTILFMYGKPKSKDLLGADKQDLADKLISLFCGVVTPMLNPIIYSLRNKDVKGAVRSLVFQKRFPQ</sequence>
<dbReference type="PRINTS" id="PR00245">
    <property type="entry name" value="OLFACTORYR"/>
</dbReference>
<evidence type="ECO:0000256" key="5">
    <source>
        <dbReference type="ARBA" id="ARBA00022692"/>
    </source>
</evidence>
<evidence type="ECO:0000256" key="8">
    <source>
        <dbReference type="ARBA" id="ARBA00023136"/>
    </source>
</evidence>
<evidence type="ECO:0000259" key="12">
    <source>
        <dbReference type="PROSITE" id="PS50262"/>
    </source>
</evidence>
<dbReference type="Pfam" id="PF13853">
    <property type="entry name" value="7tm_4"/>
    <property type="match status" value="1"/>
</dbReference>
<dbReference type="Proteomes" id="UP000028761">
    <property type="component" value="Chromosome 13"/>
</dbReference>
<reference evidence="13" key="2">
    <citation type="submission" date="2025-08" db="UniProtKB">
        <authorList>
            <consortium name="Ensembl"/>
        </authorList>
    </citation>
    <scope>IDENTIFICATION</scope>
</reference>
<evidence type="ECO:0000256" key="10">
    <source>
        <dbReference type="RuleBase" id="RU000688"/>
    </source>
</evidence>
<keyword evidence="8 11" id="KW-0472">Membrane</keyword>
<feature type="domain" description="G-protein coupled receptors family 1 profile" evidence="12">
    <location>
        <begin position="42"/>
        <end position="297"/>
    </location>
</feature>
<dbReference type="KEGG" id="panu:101025809"/>
<dbReference type="PROSITE" id="PS00237">
    <property type="entry name" value="G_PROTEIN_RECEP_F1_1"/>
    <property type="match status" value="1"/>
</dbReference>
<evidence type="ECO:0000256" key="3">
    <source>
        <dbReference type="ARBA" id="ARBA00022475"/>
    </source>
</evidence>
<keyword evidence="5 10" id="KW-0812">Transmembrane</keyword>
<dbReference type="AlphaFoldDB" id="A0A8I5NDG3"/>
<dbReference type="GO" id="GO:0005886">
    <property type="term" value="C:plasma membrane"/>
    <property type="evidence" value="ECO:0007669"/>
    <property type="project" value="UniProtKB-SubCell"/>
</dbReference>
<evidence type="ECO:0000256" key="9">
    <source>
        <dbReference type="ARBA" id="ARBA00023224"/>
    </source>
</evidence>
<comment type="subcellular location">
    <subcellularLocation>
        <location evidence="2 11">Cell membrane</location>
        <topology evidence="2 11">Multi-pass membrane protein</topology>
    </subcellularLocation>
</comment>
<feature type="transmembrane region" description="Helical" evidence="11">
    <location>
        <begin position="142"/>
        <end position="159"/>
    </location>
</feature>
<dbReference type="RefSeq" id="XP_003911590.2">
    <property type="nucleotide sequence ID" value="XM_003911541.5"/>
</dbReference>
<protein>
    <recommendedName>
        <fullName evidence="11">Olfactory receptor</fullName>
    </recommendedName>
</protein>
<evidence type="ECO:0000313" key="14">
    <source>
        <dbReference type="Proteomes" id="UP000028761"/>
    </source>
</evidence>
<evidence type="ECO:0000256" key="2">
    <source>
        <dbReference type="ARBA" id="ARBA00004651"/>
    </source>
</evidence>
<keyword evidence="7 11" id="KW-1133">Transmembrane helix</keyword>
<evidence type="ECO:0000256" key="1">
    <source>
        <dbReference type="ARBA" id="ARBA00002936"/>
    </source>
</evidence>
<keyword evidence="3 11" id="KW-1003">Cell membrane</keyword>
<feature type="transmembrane region" description="Helical" evidence="11">
    <location>
        <begin position="95"/>
        <end position="121"/>
    </location>
</feature>
<dbReference type="CDD" id="cd15430">
    <property type="entry name" value="7tmA_OR13-like"/>
    <property type="match status" value="1"/>
</dbReference>
<dbReference type="PRINTS" id="PR00237">
    <property type="entry name" value="GPCRRHODOPSN"/>
</dbReference>
<dbReference type="GeneID" id="101025809"/>
<feature type="transmembrane region" description="Helical" evidence="11">
    <location>
        <begin position="205"/>
        <end position="227"/>
    </location>
</feature>
<comment type="function">
    <text evidence="1">Odorant receptor.</text>
</comment>
<keyword evidence="4 11" id="KW-0716">Sensory transduction</keyword>
<dbReference type="GO" id="GO:0005654">
    <property type="term" value="C:nucleoplasm"/>
    <property type="evidence" value="ECO:0007669"/>
    <property type="project" value="UniProtKB-ARBA"/>
</dbReference>
<dbReference type="PANTHER" id="PTHR26453">
    <property type="entry name" value="OLFACTORY RECEPTOR"/>
    <property type="match status" value="1"/>
</dbReference>
<keyword evidence="14" id="KW-1185">Reference proteome</keyword>
<evidence type="ECO:0000313" key="13">
    <source>
        <dbReference type="Ensembl" id="ENSPANP00000056488.1"/>
    </source>
</evidence>
<accession>A0A8I5NDG3</accession>
<dbReference type="Ensembl" id="ENSPANT00000076047.1">
    <property type="protein sequence ID" value="ENSPANP00000056488.1"/>
    <property type="gene ID" value="ENSPANG00000043392.1"/>
</dbReference>
<organism evidence="13 14">
    <name type="scientific">Papio anubis</name>
    <name type="common">Olive baboon</name>
    <dbReference type="NCBI Taxonomy" id="9555"/>
    <lineage>
        <taxon>Eukaryota</taxon>
        <taxon>Metazoa</taxon>
        <taxon>Chordata</taxon>
        <taxon>Craniata</taxon>
        <taxon>Vertebrata</taxon>
        <taxon>Euteleostomi</taxon>
        <taxon>Mammalia</taxon>
        <taxon>Eutheria</taxon>
        <taxon>Euarchontoglires</taxon>
        <taxon>Primates</taxon>
        <taxon>Haplorrhini</taxon>
        <taxon>Catarrhini</taxon>
        <taxon>Cercopithecidae</taxon>
        <taxon>Cercopithecinae</taxon>
        <taxon>Papio</taxon>
    </lineage>
</organism>
<evidence type="ECO:0000256" key="4">
    <source>
        <dbReference type="ARBA" id="ARBA00022606"/>
    </source>
</evidence>
<reference evidence="13 14" key="1">
    <citation type="submission" date="2012-03" db="EMBL/GenBank/DDBJ databases">
        <title>Whole Genome Assembly of Papio anubis.</title>
        <authorList>
            <person name="Liu Y.L."/>
            <person name="Abraham K.A."/>
            <person name="Akbar H.A."/>
            <person name="Ali S.A."/>
            <person name="Anosike U.A."/>
            <person name="Aqrawi P.A."/>
            <person name="Arias F.A."/>
            <person name="Attaway T.A."/>
            <person name="Awwad R.A."/>
            <person name="Babu C.B."/>
            <person name="Bandaranaike D.B."/>
            <person name="Battles P.B."/>
            <person name="Bell A.B."/>
            <person name="Beltran B.B."/>
            <person name="Berhane-Mersha D.B."/>
            <person name="Bess C.B."/>
            <person name="Bickham C.B."/>
            <person name="Bolden T.B."/>
            <person name="Carter K.C."/>
            <person name="Chau D.C."/>
            <person name="Chavez A.C."/>
            <person name="Clerc-Blankenburg K.C."/>
            <person name="Coyle M.C."/>
            <person name="Dao M.D."/>
            <person name="Davila M.L.D."/>
            <person name="Davy-Carroll L.D."/>
            <person name="Denson S.D."/>
            <person name="Dinh H.D."/>
            <person name="Fernandez S.F."/>
            <person name="Fernando P.F."/>
            <person name="Forbes L.F."/>
            <person name="Francis C.F."/>
            <person name="Francisco L.F."/>
            <person name="Fu Q.F."/>
            <person name="Garcia-Iii R.G."/>
            <person name="Garrett T.G."/>
            <person name="Gross S.G."/>
            <person name="Gubbala S.G."/>
            <person name="Hirani K.H."/>
            <person name="Hogues M.H."/>
            <person name="Hollins B.H."/>
            <person name="Jackson L.J."/>
            <person name="Javaid M.J."/>
            <person name="Jhangiani S.J."/>
            <person name="Johnson A.J."/>
            <person name="Johnson B.J."/>
            <person name="Jones J.J."/>
            <person name="Joshi V.J."/>
            <person name="Kalu J.K."/>
            <person name="Khan N.K."/>
            <person name="Korchina V.K."/>
            <person name="Kovar C.K."/>
            <person name="Lago L.L."/>
            <person name="Lara F.L."/>
            <person name="Le T.-K.L."/>
            <person name="Lee S.L."/>
            <person name="Legall-Iii F.L."/>
            <person name="Lemon S.L."/>
            <person name="Liu J.L."/>
            <person name="Liu Y.-S.L."/>
            <person name="Liyanage D.L."/>
            <person name="Lopez J.L."/>
            <person name="Lorensuhewa L.L."/>
            <person name="Mata R.M."/>
            <person name="Mathew T.M."/>
            <person name="Mercado C.M."/>
            <person name="Mercado I.M."/>
            <person name="Morales K.M."/>
            <person name="Morgan M.M."/>
            <person name="Munidasa M.M."/>
            <person name="Ngo D.N."/>
            <person name="Nguyen L.N."/>
            <person name="Nguyen T.N."/>
            <person name="Nguyen N.N."/>
            <person name="Obregon M.O."/>
            <person name="Okwuonu G.O."/>
            <person name="Ongeri F.O."/>
            <person name="Onwere C.O."/>
            <person name="Osifeso I.O."/>
            <person name="Parra A.P."/>
            <person name="Patil S.P."/>
            <person name="Perez A.P."/>
            <person name="Perez Y.P."/>
            <person name="Pham C.P."/>
            <person name="Pu L.-L.P."/>
            <person name="Puazo M.P."/>
            <person name="Quiroz J.Q."/>
            <person name="Rouhana J.R."/>
            <person name="Ruiz M.R."/>
            <person name="Ruiz S.-J.R."/>
            <person name="Saada N.S."/>
            <person name="Santibanez J.S."/>
            <person name="Scheel M.S."/>
            <person name="Schneider B.S."/>
            <person name="Simmons D.S."/>
            <person name="Sisson I.S."/>
            <person name="Tang L.-Y.T."/>
            <person name="Thornton R.T."/>
            <person name="Tisius J.T."/>
            <person name="Toledanes G.T."/>
            <person name="Trejos Z.T."/>
            <person name="Usmani K.U."/>
            <person name="Varghese R.V."/>
            <person name="Vattathil S.V."/>
            <person name="Vee V.V."/>
            <person name="Walker D.W."/>
            <person name="Weissenberger G.W."/>
            <person name="White C.W."/>
            <person name="Williams A.W."/>
            <person name="Woodworth J.W."/>
            <person name="Wright R.W."/>
            <person name="Zhu Y.Z."/>
            <person name="Han Y.H."/>
            <person name="Newsham I.N."/>
            <person name="Nazareth L.N."/>
            <person name="Worley K.W."/>
            <person name="Muzny D.M."/>
            <person name="Rogers J.R."/>
            <person name="Gibbs R.G."/>
        </authorList>
    </citation>
    <scope>NUCLEOTIDE SEQUENCE [LARGE SCALE GENOMIC DNA]</scope>
</reference>
<dbReference type="PROSITE" id="PS50262">
    <property type="entry name" value="G_PROTEIN_RECEP_F1_2"/>
    <property type="match status" value="1"/>
</dbReference>
<evidence type="ECO:0000256" key="6">
    <source>
        <dbReference type="ARBA" id="ARBA00022725"/>
    </source>
</evidence>
<feature type="transmembrane region" description="Helical" evidence="11">
    <location>
        <begin position="61"/>
        <end position="83"/>
    </location>
</feature>
<comment type="similarity">
    <text evidence="10">Belongs to the G-protein coupled receptor 1 family.</text>
</comment>
<dbReference type="InterPro" id="IPR017452">
    <property type="entry name" value="GPCR_Rhodpsn_7TM"/>
</dbReference>
<keyword evidence="6 11" id="KW-0552">Olfaction</keyword>
<proteinExistence type="inferred from homology"/>
<dbReference type="InterPro" id="IPR000725">
    <property type="entry name" value="Olfact_rcpt"/>
</dbReference>
<feature type="transmembrane region" description="Helical" evidence="11">
    <location>
        <begin position="280"/>
        <end position="299"/>
    </location>
</feature>
<dbReference type="Gene3D" id="1.20.1070.10">
    <property type="entry name" value="Rhodopsin 7-helix transmembrane proteins"/>
    <property type="match status" value="1"/>
</dbReference>
<name>A0A8I5NDG3_PAPAN</name>
<reference evidence="13" key="3">
    <citation type="submission" date="2025-09" db="UniProtKB">
        <authorList>
            <consortium name="Ensembl"/>
        </authorList>
    </citation>
    <scope>IDENTIFICATION</scope>
</reference>
<dbReference type="GO" id="GO:0004930">
    <property type="term" value="F:G protein-coupled receptor activity"/>
    <property type="evidence" value="ECO:0007669"/>
    <property type="project" value="UniProtKB-KW"/>
</dbReference>
<dbReference type="InterPro" id="IPR000276">
    <property type="entry name" value="GPCR_Rhodpsn"/>
</dbReference>
<dbReference type="FunFam" id="1.20.1070.10:FF:000501">
    <property type="entry name" value="Olfactory receptor"/>
    <property type="match status" value="1"/>
</dbReference>
<feature type="transmembrane region" description="Helical" evidence="11">
    <location>
        <begin position="239"/>
        <end position="260"/>
    </location>
</feature>
<dbReference type="GO" id="GO:0004984">
    <property type="term" value="F:olfactory receptor activity"/>
    <property type="evidence" value="ECO:0007669"/>
    <property type="project" value="InterPro"/>
</dbReference>
<evidence type="ECO:0000256" key="11">
    <source>
        <dbReference type="RuleBase" id="RU363047"/>
    </source>
</evidence>
<evidence type="ECO:0000256" key="7">
    <source>
        <dbReference type="ARBA" id="ARBA00022989"/>
    </source>
</evidence>